<comment type="caution">
    <text evidence="5">The sequence shown here is derived from an EMBL/GenBank/DDBJ whole genome shotgun (WGS) entry which is preliminary data.</text>
</comment>
<dbReference type="Proteomes" id="UP001500618">
    <property type="component" value="Unassembled WGS sequence"/>
</dbReference>
<dbReference type="HAMAP" id="MF_00984">
    <property type="entry name" value="SSB"/>
    <property type="match status" value="1"/>
</dbReference>
<protein>
    <recommendedName>
        <fullName evidence="2 3">Single-stranded DNA-binding protein</fullName>
        <shortName evidence="2">SSB</shortName>
    </recommendedName>
</protein>
<dbReference type="PANTHER" id="PTHR10302:SF27">
    <property type="entry name" value="SINGLE-STRANDED DNA-BINDING PROTEIN"/>
    <property type="match status" value="1"/>
</dbReference>
<evidence type="ECO:0000256" key="1">
    <source>
        <dbReference type="ARBA" id="ARBA00023125"/>
    </source>
</evidence>
<sequence length="148" mass="16163">MSIDPTMVIVGNLTEDPELRFSPNGTAWTVFTVAHNKRRRDKAGNWVDGDPLFMRCKAWREIAENIAASLTRGSRVVVSGRLEQSHWETATGEKRSSYGLAVDDLGPSLKFATATTKKVTRTKPTTTGGGAAGDDPWTSEPVDNEPPF</sequence>
<evidence type="ECO:0000256" key="2">
    <source>
        <dbReference type="HAMAP-Rule" id="MF_00984"/>
    </source>
</evidence>
<evidence type="ECO:0000256" key="3">
    <source>
        <dbReference type="RuleBase" id="RU000524"/>
    </source>
</evidence>
<dbReference type="InterPro" id="IPR011344">
    <property type="entry name" value="ssDNA-bd"/>
</dbReference>
<accession>A0ABP4UL66</accession>
<dbReference type="CDD" id="cd04496">
    <property type="entry name" value="SSB_OBF"/>
    <property type="match status" value="1"/>
</dbReference>
<feature type="region of interest" description="Disordered" evidence="4">
    <location>
        <begin position="116"/>
        <end position="148"/>
    </location>
</feature>
<dbReference type="PROSITE" id="PS50935">
    <property type="entry name" value="SSB"/>
    <property type="match status" value="1"/>
</dbReference>
<dbReference type="InterPro" id="IPR012340">
    <property type="entry name" value="NA-bd_OB-fold"/>
</dbReference>
<evidence type="ECO:0000313" key="5">
    <source>
        <dbReference type="EMBL" id="GAA1707691.1"/>
    </source>
</evidence>
<feature type="compositionally biased region" description="Low complexity" evidence="4">
    <location>
        <begin position="116"/>
        <end position="126"/>
    </location>
</feature>
<evidence type="ECO:0000256" key="4">
    <source>
        <dbReference type="SAM" id="MobiDB-lite"/>
    </source>
</evidence>
<dbReference type="Pfam" id="PF00436">
    <property type="entry name" value="SSB"/>
    <property type="match status" value="1"/>
</dbReference>
<organism evidence="5 6">
    <name type="scientific">Fodinicola feengrottensis</name>
    <dbReference type="NCBI Taxonomy" id="435914"/>
    <lineage>
        <taxon>Bacteria</taxon>
        <taxon>Bacillati</taxon>
        <taxon>Actinomycetota</taxon>
        <taxon>Actinomycetes</taxon>
        <taxon>Mycobacteriales</taxon>
        <taxon>Fodinicola</taxon>
    </lineage>
</organism>
<dbReference type="PANTHER" id="PTHR10302">
    <property type="entry name" value="SINGLE-STRANDED DNA-BINDING PROTEIN"/>
    <property type="match status" value="1"/>
</dbReference>
<proteinExistence type="inferred from homology"/>
<reference evidence="6" key="1">
    <citation type="journal article" date="2019" name="Int. J. Syst. Evol. Microbiol.">
        <title>The Global Catalogue of Microorganisms (GCM) 10K type strain sequencing project: providing services to taxonomists for standard genome sequencing and annotation.</title>
        <authorList>
            <consortium name="The Broad Institute Genomics Platform"/>
            <consortium name="The Broad Institute Genome Sequencing Center for Infectious Disease"/>
            <person name="Wu L."/>
            <person name="Ma J."/>
        </authorList>
    </citation>
    <scope>NUCLEOTIDE SEQUENCE [LARGE SCALE GENOMIC DNA]</scope>
    <source>
        <strain evidence="6">JCM 14718</strain>
    </source>
</reference>
<dbReference type="SUPFAM" id="SSF50249">
    <property type="entry name" value="Nucleic acid-binding proteins"/>
    <property type="match status" value="1"/>
</dbReference>
<dbReference type="InterPro" id="IPR000424">
    <property type="entry name" value="Primosome_PriB/ssb"/>
</dbReference>
<comment type="subunit">
    <text evidence="2">Homotetramer.</text>
</comment>
<dbReference type="Gene3D" id="2.40.50.140">
    <property type="entry name" value="Nucleic acid-binding proteins"/>
    <property type="match status" value="1"/>
</dbReference>
<evidence type="ECO:0000313" key="6">
    <source>
        <dbReference type="Proteomes" id="UP001500618"/>
    </source>
</evidence>
<name>A0ABP4UL66_9ACTN</name>
<dbReference type="GO" id="GO:0003677">
    <property type="term" value="F:DNA binding"/>
    <property type="evidence" value="ECO:0007669"/>
    <property type="project" value="UniProtKB-KW"/>
</dbReference>
<keyword evidence="1 2" id="KW-0238">DNA-binding</keyword>
<dbReference type="RefSeq" id="WP_344314155.1">
    <property type="nucleotide sequence ID" value="NZ_BAAANY010000032.1"/>
</dbReference>
<dbReference type="EMBL" id="BAAANY010000032">
    <property type="protein sequence ID" value="GAA1707691.1"/>
    <property type="molecule type" value="Genomic_DNA"/>
</dbReference>
<gene>
    <name evidence="5" type="ORF">GCM10009765_66460</name>
</gene>
<comment type="caution">
    <text evidence="2">Lacks conserved residue(s) required for the propagation of feature annotation.</text>
</comment>
<keyword evidence="6" id="KW-1185">Reference proteome</keyword>
<dbReference type="NCBIfam" id="TIGR00621">
    <property type="entry name" value="ssb"/>
    <property type="match status" value="1"/>
</dbReference>